<dbReference type="Proteomes" id="UP000634136">
    <property type="component" value="Unassembled WGS sequence"/>
</dbReference>
<gene>
    <name evidence="2" type="ORF">G2W53_039238</name>
</gene>
<evidence type="ECO:0000313" key="3">
    <source>
        <dbReference type="Proteomes" id="UP000634136"/>
    </source>
</evidence>
<accession>A0A834ST13</accession>
<dbReference type="EMBL" id="JAAIUW010000012">
    <property type="protein sequence ID" value="KAF7807077.1"/>
    <property type="molecule type" value="Genomic_DNA"/>
</dbReference>
<sequence length="474" mass="54069">MQEAFLDIVPKMECVLSMYKVYDTRISSITKKIMESPEYELEPELLSSDSVLVKTSDIQEMIDELELHQKKKEIPSPVTDSVTDKMDISSPPPSPGEEAFRASIKVLQSGGKVPLLKEMINKERNKKESSPLELSEKSDPPLGFEREMTYKEYLLKEKEAKDAIVSAKKTAKASSSSTGESSEIKPQISVNPKLQTLKISFEKEFVHKEDSFPLLKEEQKLAFEADYKDISQIIYSGNSETIDNGFLIDFKSEFPKVVIHGADKLSGALIKSLYDLGYVSRIYFKDPKVLKFLPKPILDAVLKFKFAGDTKMVTCLKIWKASPEYSAVNGELVEISPARQLNMKFKKERGAVPEINANFIARRRAFSLVEYWRALSKRVIQGNGWTYIISEKLVVMCHKEKPFQEPVLKQLAAFMPQAEHPKVTELVTLLRKFQIENAYQLIVNEYKLELEKHSRKESKLKDLEAQVIAIKIRL</sequence>
<dbReference type="AlphaFoldDB" id="A0A834ST13"/>
<comment type="caution">
    <text evidence="2">The sequence shown here is derived from an EMBL/GenBank/DDBJ whole genome shotgun (WGS) entry which is preliminary data.</text>
</comment>
<proteinExistence type="predicted"/>
<organism evidence="2 3">
    <name type="scientific">Senna tora</name>
    <dbReference type="NCBI Taxonomy" id="362788"/>
    <lineage>
        <taxon>Eukaryota</taxon>
        <taxon>Viridiplantae</taxon>
        <taxon>Streptophyta</taxon>
        <taxon>Embryophyta</taxon>
        <taxon>Tracheophyta</taxon>
        <taxon>Spermatophyta</taxon>
        <taxon>Magnoliopsida</taxon>
        <taxon>eudicotyledons</taxon>
        <taxon>Gunneridae</taxon>
        <taxon>Pentapetalae</taxon>
        <taxon>rosids</taxon>
        <taxon>fabids</taxon>
        <taxon>Fabales</taxon>
        <taxon>Fabaceae</taxon>
        <taxon>Caesalpinioideae</taxon>
        <taxon>Cassia clade</taxon>
        <taxon>Senna</taxon>
    </lineage>
</organism>
<feature type="region of interest" description="Disordered" evidence="1">
    <location>
        <begin position="122"/>
        <end position="141"/>
    </location>
</feature>
<evidence type="ECO:0000256" key="1">
    <source>
        <dbReference type="SAM" id="MobiDB-lite"/>
    </source>
</evidence>
<name>A0A834ST13_9FABA</name>
<feature type="region of interest" description="Disordered" evidence="1">
    <location>
        <begin position="77"/>
        <end position="98"/>
    </location>
</feature>
<reference evidence="2" key="1">
    <citation type="submission" date="2020-09" db="EMBL/GenBank/DDBJ databases">
        <title>Genome-Enabled Discovery of Anthraquinone Biosynthesis in Senna tora.</title>
        <authorList>
            <person name="Kang S.-H."/>
            <person name="Pandey R.P."/>
            <person name="Lee C.-M."/>
            <person name="Sim J.-S."/>
            <person name="Jeong J.-T."/>
            <person name="Choi B.-S."/>
            <person name="Jung M."/>
            <person name="Ginzburg D."/>
            <person name="Zhao K."/>
            <person name="Won S.Y."/>
            <person name="Oh T.-J."/>
            <person name="Yu Y."/>
            <person name="Kim N.-H."/>
            <person name="Lee O.R."/>
            <person name="Lee T.-H."/>
            <person name="Bashyal P."/>
            <person name="Kim T.-S."/>
            <person name="Lee W.-H."/>
            <person name="Kawkins C."/>
            <person name="Kim C.-K."/>
            <person name="Kim J.S."/>
            <person name="Ahn B.O."/>
            <person name="Rhee S.Y."/>
            <person name="Sohng J.K."/>
        </authorList>
    </citation>
    <scope>NUCLEOTIDE SEQUENCE</scope>
    <source>
        <tissue evidence="2">Leaf</tissue>
    </source>
</reference>
<keyword evidence="3" id="KW-1185">Reference proteome</keyword>
<protein>
    <submittedName>
        <fullName evidence="2">Uncharacterized protein</fullName>
    </submittedName>
</protein>
<evidence type="ECO:0000313" key="2">
    <source>
        <dbReference type="EMBL" id="KAF7807077.1"/>
    </source>
</evidence>